<dbReference type="InterPro" id="IPR005137">
    <property type="entry name" value="BtpA"/>
</dbReference>
<evidence type="ECO:0000313" key="3">
    <source>
        <dbReference type="Proteomes" id="UP000247612"/>
    </source>
</evidence>
<name>A0A318L294_9FIRM</name>
<evidence type="ECO:0008006" key="4">
    <source>
        <dbReference type="Google" id="ProtNLM"/>
    </source>
</evidence>
<dbReference type="InterPro" id="IPR011060">
    <property type="entry name" value="RibuloseP-bd_barrel"/>
</dbReference>
<organism evidence="2 3">
    <name type="scientific">Dielma fastidiosa</name>
    <dbReference type="NCBI Taxonomy" id="1034346"/>
    <lineage>
        <taxon>Bacteria</taxon>
        <taxon>Bacillati</taxon>
        <taxon>Bacillota</taxon>
        <taxon>Erysipelotrichia</taxon>
        <taxon>Erysipelotrichales</taxon>
        <taxon>Erysipelotrichaceae</taxon>
        <taxon>Dielma</taxon>
    </lineage>
</organism>
<accession>A0A318L294</accession>
<dbReference type="PANTHER" id="PTHR21381">
    <property type="entry name" value="ZGC:162297"/>
    <property type="match status" value="1"/>
</dbReference>
<dbReference type="EMBL" id="QJKH01000023">
    <property type="protein sequence ID" value="PXX74563.1"/>
    <property type="molecule type" value="Genomic_DNA"/>
</dbReference>
<comment type="caution">
    <text evidence="2">The sequence shown here is derived from an EMBL/GenBank/DDBJ whole genome shotgun (WGS) entry which is preliminary data.</text>
</comment>
<dbReference type="PANTHER" id="PTHR21381:SF3">
    <property type="entry name" value="SGC REGION PROTEIN SGCQ-RELATED"/>
    <property type="match status" value="1"/>
</dbReference>
<dbReference type="STRING" id="1034346.GCA_000313565_02566"/>
<keyword evidence="3" id="KW-1185">Reference proteome</keyword>
<proteinExistence type="inferred from homology"/>
<sequence>MKKEKGFLSIFKNEKPILGMLHLKGSDDEDVFERFKRELDIYVKGGVDAIIVENYFGRYNNLEKALAYVEQAKLDIPYGVNCLNVDQMGFELAEKYYASFVQLDSVVGHVRPRDEETLSAFFQLVRERYQGMILGGVRFKYQPVLSENSVEEDLKIAMTRCDAVCVTQDATGQETSMVKIRQFRAGLGDFPLIIGAGVTPANVEEQFKIADGAIVGSFFKDSYKDDGELSADHVKEMMDAVKHIRGEQV</sequence>
<evidence type="ECO:0000313" key="2">
    <source>
        <dbReference type="EMBL" id="PXX74563.1"/>
    </source>
</evidence>
<dbReference type="AlphaFoldDB" id="A0A318L294"/>
<dbReference type="OrthoDB" id="9791357at2"/>
<gene>
    <name evidence="2" type="ORF">DES51_1237</name>
</gene>
<comment type="similarity">
    <text evidence="1">Belongs to the BtpA family.</text>
</comment>
<dbReference type="RefSeq" id="WP_022938852.1">
    <property type="nucleotide sequence ID" value="NZ_CABKRQ010000006.1"/>
</dbReference>
<dbReference type="SUPFAM" id="SSF51366">
    <property type="entry name" value="Ribulose-phoshate binding barrel"/>
    <property type="match status" value="1"/>
</dbReference>
<dbReference type="Pfam" id="PF03437">
    <property type="entry name" value="BtpA"/>
    <property type="match status" value="1"/>
</dbReference>
<reference evidence="2 3" key="1">
    <citation type="submission" date="2018-05" db="EMBL/GenBank/DDBJ databases">
        <title>Genomic Encyclopedia of Type Strains, Phase IV (KMG-IV): sequencing the most valuable type-strain genomes for metagenomic binning, comparative biology and taxonomic classification.</title>
        <authorList>
            <person name="Goeker M."/>
        </authorList>
    </citation>
    <scope>NUCLEOTIDE SEQUENCE [LARGE SCALE GENOMIC DNA]</scope>
    <source>
        <strain evidence="2 3">JC118</strain>
    </source>
</reference>
<protein>
    <recommendedName>
        <fullName evidence="4">Membrane biogenesis protein</fullName>
    </recommendedName>
</protein>
<dbReference type="Proteomes" id="UP000247612">
    <property type="component" value="Unassembled WGS sequence"/>
</dbReference>
<evidence type="ECO:0000256" key="1">
    <source>
        <dbReference type="ARBA" id="ARBA00006007"/>
    </source>
</evidence>